<reference evidence="1 2" key="1">
    <citation type="submission" date="2019-02" db="EMBL/GenBank/DDBJ databases">
        <title>Complete genome sequence of Burkholderia cenocepacia phage BcepSauron.</title>
        <authorList>
            <person name="Park K."/>
            <person name="Gonzalez C."/>
            <person name="Liu M."/>
            <person name="Gill J."/>
        </authorList>
    </citation>
    <scope>NUCLEOTIDE SEQUENCE [LARGE SCALE GENOMIC DNA]</scope>
</reference>
<organism evidence="1 2">
    <name type="scientific">Burkholderia phage BcepSauron</name>
    <dbReference type="NCBI Taxonomy" id="2530033"/>
    <lineage>
        <taxon>Viruses</taxon>
        <taxon>Duplodnaviria</taxon>
        <taxon>Heunggongvirae</taxon>
        <taxon>Uroviricota</taxon>
        <taxon>Caudoviricetes</taxon>
        <taxon>Sarumanvirus</taxon>
        <taxon>Sarumanvirus bcepsauron</taxon>
    </lineage>
</organism>
<proteinExistence type="predicted"/>
<dbReference type="Proteomes" id="UP000301424">
    <property type="component" value="Segment"/>
</dbReference>
<evidence type="ECO:0000313" key="2">
    <source>
        <dbReference type="Proteomes" id="UP000301424"/>
    </source>
</evidence>
<evidence type="ECO:0000313" key="1">
    <source>
        <dbReference type="EMBL" id="QBQ74803.1"/>
    </source>
</evidence>
<protein>
    <submittedName>
        <fullName evidence="1">Uncharacterized protein</fullName>
    </submittedName>
</protein>
<name>A0A482MNM4_9CAUD</name>
<sequence length="109" mass="12459">MAQFCIEDKTCEYRAKNGGCGTCVWKNGLVDFGSTQDVEHEVLIRGPWCPAPRPLNAKVWCVERLTVFKNDAYTRDWWPSGENGMLTFRSKIEADLWAHMVNKEFGKGD</sequence>
<dbReference type="EMBL" id="MK552141">
    <property type="protein sequence ID" value="QBQ74803.1"/>
    <property type="molecule type" value="Genomic_DNA"/>
</dbReference>
<gene>
    <name evidence="1" type="ORF">BcepSauron_423</name>
</gene>
<accession>A0A482MNM4</accession>
<keyword evidence="2" id="KW-1185">Reference proteome</keyword>